<accession>A0ABQ0D7Z6</accession>
<name>A0ABQ0D7Z6_9EUKA</name>
<keyword evidence="1" id="KW-0732">Signal</keyword>
<proteinExistence type="predicted"/>
<sequence>MFIVICFIYFSIVNAKLICGVKNTKGERAEFTSYELDQCFESSKEGNYIKVTKMFGDYKYITYNKNGCADGDNVSSIVLTDCNEFDEPSYNLEVKYDLSGTECKRKDTFEKSYINFDICMNQDGFKKYSVEDGQLVTYEYKNDKCEDKIDNSKVIIVEVDKCISDDSSKSSKYYDNSAYSFLTLFVVYILFLIF</sequence>
<organism evidence="2 3">
    <name type="scientific">Entamoeba nuttalli</name>
    <dbReference type="NCBI Taxonomy" id="412467"/>
    <lineage>
        <taxon>Eukaryota</taxon>
        <taxon>Amoebozoa</taxon>
        <taxon>Evosea</taxon>
        <taxon>Archamoebae</taxon>
        <taxon>Mastigamoebida</taxon>
        <taxon>Entamoebidae</taxon>
        <taxon>Entamoeba</taxon>
    </lineage>
</organism>
<keyword evidence="3" id="KW-1185">Reference proteome</keyword>
<feature type="chain" id="PRO_5046179436" evidence="1">
    <location>
        <begin position="16"/>
        <end position="194"/>
    </location>
</feature>
<evidence type="ECO:0000256" key="1">
    <source>
        <dbReference type="SAM" id="SignalP"/>
    </source>
</evidence>
<gene>
    <name evidence="2" type="ORF">ENUP19_0010G0019</name>
</gene>
<evidence type="ECO:0000313" key="2">
    <source>
        <dbReference type="EMBL" id="GAB1218980.1"/>
    </source>
</evidence>
<comment type="caution">
    <text evidence="2">The sequence shown here is derived from an EMBL/GenBank/DDBJ whole genome shotgun (WGS) entry which is preliminary data.</text>
</comment>
<dbReference type="Proteomes" id="UP001628156">
    <property type="component" value="Unassembled WGS sequence"/>
</dbReference>
<reference evidence="2 3" key="1">
    <citation type="journal article" date="2019" name="PLoS Negl. Trop. Dis.">
        <title>Whole genome sequencing of Entamoeba nuttalli reveals mammalian host-related molecular signatures and a novel octapeptide-repeat surface protein.</title>
        <authorList>
            <person name="Tanaka M."/>
            <person name="Makiuchi T."/>
            <person name="Komiyama T."/>
            <person name="Shiina T."/>
            <person name="Osaki K."/>
            <person name="Tachibana H."/>
        </authorList>
    </citation>
    <scope>NUCLEOTIDE SEQUENCE [LARGE SCALE GENOMIC DNA]</scope>
    <source>
        <strain evidence="2 3">P19-061405</strain>
    </source>
</reference>
<protein>
    <submittedName>
        <fullName evidence="2">Uncharacterized protein</fullName>
    </submittedName>
</protein>
<dbReference type="EMBL" id="BAAFRS010000010">
    <property type="protein sequence ID" value="GAB1218980.1"/>
    <property type="molecule type" value="Genomic_DNA"/>
</dbReference>
<evidence type="ECO:0000313" key="3">
    <source>
        <dbReference type="Proteomes" id="UP001628156"/>
    </source>
</evidence>
<feature type="signal peptide" evidence="1">
    <location>
        <begin position="1"/>
        <end position="15"/>
    </location>
</feature>